<evidence type="ECO:0000313" key="2">
    <source>
        <dbReference type="Proteomes" id="UP000505355"/>
    </source>
</evidence>
<dbReference type="Proteomes" id="UP000505355">
    <property type="component" value="Chromosome"/>
</dbReference>
<dbReference type="AlphaFoldDB" id="A0A7D4TPH1"/>
<proteinExistence type="predicted"/>
<keyword evidence="2" id="KW-1185">Reference proteome</keyword>
<dbReference type="KEGG" id="mmab:HQ865_13660"/>
<reference evidence="1 2" key="1">
    <citation type="submission" date="2020-05" db="EMBL/GenBank/DDBJ databases">
        <title>Mucilaginibacter mali sp. nov.</title>
        <authorList>
            <person name="Kim H.S."/>
            <person name="Lee K.C."/>
            <person name="Suh M.K."/>
            <person name="Kim J.-S."/>
            <person name="Han K.-I."/>
            <person name="Eom M.K."/>
            <person name="Shin Y.K."/>
            <person name="Lee J.-S."/>
        </authorList>
    </citation>
    <scope>NUCLEOTIDE SEQUENCE [LARGE SCALE GENOMIC DNA]</scope>
    <source>
        <strain evidence="1 2">G2-14</strain>
    </source>
</reference>
<evidence type="ECO:0000313" key="1">
    <source>
        <dbReference type="EMBL" id="QKJ30754.1"/>
    </source>
</evidence>
<evidence type="ECO:0008006" key="3">
    <source>
        <dbReference type="Google" id="ProtNLM"/>
    </source>
</evidence>
<organism evidence="1 2">
    <name type="scientific">Mucilaginibacter mali</name>
    <dbReference type="NCBI Taxonomy" id="2740462"/>
    <lineage>
        <taxon>Bacteria</taxon>
        <taxon>Pseudomonadati</taxon>
        <taxon>Bacteroidota</taxon>
        <taxon>Sphingobacteriia</taxon>
        <taxon>Sphingobacteriales</taxon>
        <taxon>Sphingobacteriaceae</taxon>
        <taxon>Mucilaginibacter</taxon>
    </lineage>
</organism>
<gene>
    <name evidence="1" type="ORF">HQ865_13660</name>
</gene>
<name>A0A7D4TPH1_9SPHI</name>
<accession>A0A7D4TPH1</accession>
<dbReference type="RefSeq" id="WP_173415426.1">
    <property type="nucleotide sequence ID" value="NZ_CP054139.1"/>
</dbReference>
<protein>
    <recommendedName>
        <fullName evidence="3">Lipocalin-like domain-containing protein</fullName>
    </recommendedName>
</protein>
<sequence>MKPILLGTFLSILLLAGACKKDNAQLGVNSGLTGSWSEPPISTTMTRGLDFYKDSIFYVVRDYTDPANVLTTRINGTYSTDGHQLSTSFKEIVIRQKNNQVIYRTPFTGTLFDNATYQLDGNRLILHYTSYPADAPVATSMTLNRQLPD</sequence>
<dbReference type="PROSITE" id="PS51257">
    <property type="entry name" value="PROKAR_LIPOPROTEIN"/>
    <property type="match status" value="1"/>
</dbReference>
<dbReference type="EMBL" id="CP054139">
    <property type="protein sequence ID" value="QKJ30754.1"/>
    <property type="molecule type" value="Genomic_DNA"/>
</dbReference>